<protein>
    <submittedName>
        <fullName evidence="2">Uncharacterized protein</fullName>
    </submittedName>
</protein>
<dbReference type="EMBL" id="MU006578">
    <property type="protein sequence ID" value="KAF2746205.1"/>
    <property type="molecule type" value="Genomic_DNA"/>
</dbReference>
<feature type="region of interest" description="Disordered" evidence="1">
    <location>
        <begin position="156"/>
        <end position="212"/>
    </location>
</feature>
<keyword evidence="3" id="KW-1185">Reference proteome</keyword>
<dbReference type="OrthoDB" id="3796480at2759"/>
<proteinExistence type="predicted"/>
<organism evidence="2 3">
    <name type="scientific">Sporormia fimetaria CBS 119925</name>
    <dbReference type="NCBI Taxonomy" id="1340428"/>
    <lineage>
        <taxon>Eukaryota</taxon>
        <taxon>Fungi</taxon>
        <taxon>Dikarya</taxon>
        <taxon>Ascomycota</taxon>
        <taxon>Pezizomycotina</taxon>
        <taxon>Dothideomycetes</taxon>
        <taxon>Pleosporomycetidae</taxon>
        <taxon>Pleosporales</taxon>
        <taxon>Sporormiaceae</taxon>
        <taxon>Sporormia</taxon>
    </lineage>
</organism>
<evidence type="ECO:0000313" key="2">
    <source>
        <dbReference type="EMBL" id="KAF2746205.1"/>
    </source>
</evidence>
<dbReference type="Proteomes" id="UP000799440">
    <property type="component" value="Unassembled WGS sequence"/>
</dbReference>
<evidence type="ECO:0000256" key="1">
    <source>
        <dbReference type="SAM" id="MobiDB-lite"/>
    </source>
</evidence>
<feature type="compositionally biased region" description="Gly residues" evidence="1">
    <location>
        <begin position="252"/>
        <end position="263"/>
    </location>
</feature>
<name>A0A6A6V6S8_9PLEO</name>
<feature type="compositionally biased region" description="Basic and acidic residues" evidence="1">
    <location>
        <begin position="77"/>
        <end position="106"/>
    </location>
</feature>
<sequence>MSDFDIAAFDTHLRNLQSQLAFLTTTLSNTTHEDPEWLATDLIALKGKTGMLVDEMSRFRRRARAAGFVARSRIRDSNHSNSEVNKRLSIEGLRRSKSGEGDEEKQLTPPTSRMPTTTTQLDHKTANPQQQDPNSYKVEYQDISEEVNRRLQESRLRQLREQPPTSQKRKFSDVNDYPDDYGPQWRSDPNTGGGDEQLRGDEEAEEDARAGWLERFGSPTKKIKIFGGLEQVIRAGGSGVKRLFVPDRDADGGGGKGQQGGGEGRGKRRRL</sequence>
<feature type="region of interest" description="Disordered" evidence="1">
    <location>
        <begin position="77"/>
        <end position="135"/>
    </location>
</feature>
<accession>A0A6A6V6S8</accession>
<evidence type="ECO:0000313" key="3">
    <source>
        <dbReference type="Proteomes" id="UP000799440"/>
    </source>
</evidence>
<dbReference type="AlphaFoldDB" id="A0A6A6V6S8"/>
<reference evidence="2" key="1">
    <citation type="journal article" date="2020" name="Stud. Mycol.">
        <title>101 Dothideomycetes genomes: a test case for predicting lifestyles and emergence of pathogens.</title>
        <authorList>
            <person name="Haridas S."/>
            <person name="Albert R."/>
            <person name="Binder M."/>
            <person name="Bloem J."/>
            <person name="Labutti K."/>
            <person name="Salamov A."/>
            <person name="Andreopoulos B."/>
            <person name="Baker S."/>
            <person name="Barry K."/>
            <person name="Bills G."/>
            <person name="Bluhm B."/>
            <person name="Cannon C."/>
            <person name="Castanera R."/>
            <person name="Culley D."/>
            <person name="Daum C."/>
            <person name="Ezra D."/>
            <person name="Gonzalez J."/>
            <person name="Henrissat B."/>
            <person name="Kuo A."/>
            <person name="Liang C."/>
            <person name="Lipzen A."/>
            <person name="Lutzoni F."/>
            <person name="Magnuson J."/>
            <person name="Mondo S."/>
            <person name="Nolan M."/>
            <person name="Ohm R."/>
            <person name="Pangilinan J."/>
            <person name="Park H.-J."/>
            <person name="Ramirez L."/>
            <person name="Alfaro M."/>
            <person name="Sun H."/>
            <person name="Tritt A."/>
            <person name="Yoshinaga Y."/>
            <person name="Zwiers L.-H."/>
            <person name="Turgeon B."/>
            <person name="Goodwin S."/>
            <person name="Spatafora J."/>
            <person name="Crous P."/>
            <person name="Grigoriev I."/>
        </authorList>
    </citation>
    <scope>NUCLEOTIDE SEQUENCE</scope>
    <source>
        <strain evidence="2">CBS 119925</strain>
    </source>
</reference>
<feature type="compositionally biased region" description="Low complexity" evidence="1">
    <location>
        <begin position="108"/>
        <end position="119"/>
    </location>
</feature>
<feature type="region of interest" description="Disordered" evidence="1">
    <location>
        <begin position="243"/>
        <end position="271"/>
    </location>
</feature>
<gene>
    <name evidence="2" type="ORF">M011DRAFT_487357</name>
</gene>